<proteinExistence type="predicted"/>
<accession>A0AB39N2T4</accession>
<sequence>MPEPTAPKVELPGGATNNRSQDAYEELRELLRQIEVFPSQMRVDWGTEEGEAPIVLGALRVVDVLRINRALREAARRTRPTNLLEERPHVPLVGETVRDRSTDQMGEVAGYLLRPLDGGVTWTADPNDIRRPDRDSLMRARMSQLDRDRRATPPPASLEPAEADRVAT</sequence>
<dbReference type="EMBL" id="CP163432">
    <property type="protein sequence ID" value="XDQ12170.1"/>
    <property type="molecule type" value="Genomic_DNA"/>
</dbReference>
<feature type="compositionally biased region" description="Basic and acidic residues" evidence="1">
    <location>
        <begin position="127"/>
        <end position="151"/>
    </location>
</feature>
<dbReference type="RefSeq" id="WP_369272356.1">
    <property type="nucleotide sequence ID" value="NZ_CP163432.1"/>
</dbReference>
<name>A0AB39N2T4_9ACTN</name>
<organism evidence="2">
    <name type="scientific">Streptomyces sp. R11</name>
    <dbReference type="NCBI Taxonomy" id="3238625"/>
    <lineage>
        <taxon>Bacteria</taxon>
        <taxon>Bacillati</taxon>
        <taxon>Actinomycetota</taxon>
        <taxon>Actinomycetes</taxon>
        <taxon>Kitasatosporales</taxon>
        <taxon>Streptomycetaceae</taxon>
        <taxon>Streptomyces</taxon>
    </lineage>
</organism>
<evidence type="ECO:0000313" key="2">
    <source>
        <dbReference type="EMBL" id="XDQ12170.1"/>
    </source>
</evidence>
<dbReference type="AlphaFoldDB" id="A0AB39N2T4"/>
<feature type="region of interest" description="Disordered" evidence="1">
    <location>
        <begin position="122"/>
        <end position="168"/>
    </location>
</feature>
<evidence type="ECO:0000256" key="1">
    <source>
        <dbReference type="SAM" id="MobiDB-lite"/>
    </source>
</evidence>
<feature type="region of interest" description="Disordered" evidence="1">
    <location>
        <begin position="1"/>
        <end position="20"/>
    </location>
</feature>
<protein>
    <submittedName>
        <fullName evidence="2">Uncharacterized protein</fullName>
    </submittedName>
</protein>
<gene>
    <name evidence="2" type="ORF">AB5J55_22285</name>
</gene>
<reference evidence="2" key="1">
    <citation type="submission" date="2024-07" db="EMBL/GenBank/DDBJ databases">
        <authorList>
            <person name="Yu S.T."/>
        </authorList>
    </citation>
    <scope>NUCLEOTIDE SEQUENCE</scope>
    <source>
        <strain evidence="2">R11</strain>
    </source>
</reference>